<dbReference type="SUPFAM" id="SSF53448">
    <property type="entry name" value="Nucleotide-diphospho-sugar transferases"/>
    <property type="match status" value="1"/>
</dbReference>
<comment type="caution">
    <text evidence="2">The sequence shown here is derived from an EMBL/GenBank/DDBJ whole genome shotgun (WGS) entry which is preliminary data.</text>
</comment>
<dbReference type="InterPro" id="IPR001173">
    <property type="entry name" value="Glyco_trans_2-like"/>
</dbReference>
<feature type="domain" description="Glycosyltransferase 2-like" evidence="1">
    <location>
        <begin position="122"/>
        <end position="234"/>
    </location>
</feature>
<evidence type="ECO:0000313" key="2">
    <source>
        <dbReference type="EMBL" id="NHO32369.1"/>
    </source>
</evidence>
<dbReference type="RefSeq" id="WP_173576902.1">
    <property type="nucleotide sequence ID" value="NZ_WOSW01000010.1"/>
</dbReference>
<name>A0ABX0KAC3_9PROT</name>
<dbReference type="Gene3D" id="3.40.50.2000">
    <property type="entry name" value="Glycogen Phosphorylase B"/>
    <property type="match status" value="1"/>
</dbReference>
<gene>
    <name evidence="2" type="ORF">GOB84_07295</name>
</gene>
<dbReference type="CDD" id="cd03801">
    <property type="entry name" value="GT4_PimA-like"/>
    <property type="match status" value="1"/>
</dbReference>
<dbReference type="Pfam" id="PF13692">
    <property type="entry name" value="Glyco_trans_1_4"/>
    <property type="match status" value="1"/>
</dbReference>
<accession>A0ABX0KAC3</accession>
<dbReference type="Pfam" id="PF00535">
    <property type="entry name" value="Glycos_transf_2"/>
    <property type="match status" value="1"/>
</dbReference>
<dbReference type="CDD" id="cd04186">
    <property type="entry name" value="GT_2_like_c"/>
    <property type="match status" value="1"/>
</dbReference>
<organism evidence="2 3">
    <name type="scientific">Acetobacter fallax</name>
    <dbReference type="NCBI Taxonomy" id="1737473"/>
    <lineage>
        <taxon>Bacteria</taxon>
        <taxon>Pseudomonadati</taxon>
        <taxon>Pseudomonadota</taxon>
        <taxon>Alphaproteobacteria</taxon>
        <taxon>Acetobacterales</taxon>
        <taxon>Acetobacteraceae</taxon>
        <taxon>Acetobacter</taxon>
    </lineage>
</organism>
<dbReference type="Gene3D" id="3.90.550.10">
    <property type="entry name" value="Spore Coat Polysaccharide Biosynthesis Protein SpsA, Chain A"/>
    <property type="match status" value="1"/>
</dbReference>
<evidence type="ECO:0000313" key="3">
    <source>
        <dbReference type="Proteomes" id="UP000615326"/>
    </source>
</evidence>
<sequence length="747" mass="82197">MSSSALLPEALRAELDALRKRADQFSTSEKTIEELRRHLDSYERSTFWRLTWPARMAVSQGRRLLGFAGRFGRDPVTAHVGTTSPPRITEVISCAESDEVPDTATSDEAPLRFPRYAHPVLSIIIPVYGQVPVTLRCLRSIMQNPPSCSYEVLVAEDASGDPAVAALAAIPGLVFIGRQDNLGFLRNSNDAARMAGGTYFHFLNNDTEVLPGAFDALVTRLESDRTIGLTGSKLLFADGTLQEAGGIVWNDASGMNVGRGDRELDRAAWNWPRDVDYISGASIAISRALFDSLNGFDEIFAPAYYEDTDLAFRVRAAGFRVVFEPASVVIHHEGISHGTDETRGVKACQARNRDVMLRRWKTVLEADHFAPGTHLLRAAAHGRHRQTILIIDHYVPQPDRDAGSRATLCVIRALLGAGWLVKFWPMDRKRTAWSHDLECLGVEICDHTCPLSFSEWLEQNGDDLDHVMIMRPVVAREFLPLVVAGTAARRSYYGHDIHFLRMMREAEVTGNEALRHEALAMQRLEMWLWQQFECVIYLSDYEARLVRDLVPAAPARTIVPFCFTPDNTSRPVTGGATILFVGGFAHPPNVDAALWLHNTIMPLVRARAPQARLVLAGSGPAPAVCALADSQTTVTGAISDEELERLYATARVAAVPLRFGAGVKNKVLEALHHGLPLVTTPVGAEGVTGISPACGIADTAEAFADALVELIDDDGLWRERSDQGRRLISEEFSPVRFSESLLRVLTA</sequence>
<dbReference type="InterPro" id="IPR029044">
    <property type="entry name" value="Nucleotide-diphossugar_trans"/>
</dbReference>
<proteinExistence type="predicted"/>
<protein>
    <submittedName>
        <fullName evidence="2">Glycosyltransferase</fullName>
    </submittedName>
</protein>
<dbReference type="PANTHER" id="PTHR43179:SF7">
    <property type="entry name" value="RHAMNOSYLTRANSFERASE WBBL"/>
    <property type="match status" value="1"/>
</dbReference>
<keyword evidence="3" id="KW-1185">Reference proteome</keyword>
<dbReference type="Proteomes" id="UP000615326">
    <property type="component" value="Unassembled WGS sequence"/>
</dbReference>
<dbReference type="PANTHER" id="PTHR43179">
    <property type="entry name" value="RHAMNOSYLTRANSFERASE WBBL"/>
    <property type="match status" value="1"/>
</dbReference>
<evidence type="ECO:0000259" key="1">
    <source>
        <dbReference type="Pfam" id="PF00535"/>
    </source>
</evidence>
<dbReference type="EMBL" id="WOSW01000010">
    <property type="protein sequence ID" value="NHO32369.1"/>
    <property type="molecule type" value="Genomic_DNA"/>
</dbReference>
<reference evidence="2 3" key="1">
    <citation type="journal article" date="2020" name="Int. J. Syst. Evol. Microbiol.">
        <title>Novel acetic acid bacteria from cider fermentations: Acetobacter conturbans sp. nov. and Acetobacter fallax sp. nov.</title>
        <authorList>
            <person name="Sombolestani A.S."/>
            <person name="Cleenwerck I."/>
            <person name="Cnockaert M."/>
            <person name="Borremans W."/>
            <person name="Wieme A.D."/>
            <person name="De Vuyst L."/>
            <person name="Vandamme P."/>
        </authorList>
    </citation>
    <scope>NUCLEOTIDE SEQUENCE [LARGE SCALE GENOMIC DNA]</scope>
    <source>
        <strain evidence="2 3">LMG 1637</strain>
    </source>
</reference>
<dbReference type="SUPFAM" id="SSF53756">
    <property type="entry name" value="UDP-Glycosyltransferase/glycogen phosphorylase"/>
    <property type="match status" value="1"/>
</dbReference>